<feature type="region of interest" description="Disordered" evidence="1">
    <location>
        <begin position="310"/>
        <end position="474"/>
    </location>
</feature>
<feature type="compositionally biased region" description="Polar residues" evidence="1">
    <location>
        <begin position="696"/>
        <end position="724"/>
    </location>
</feature>
<keyword evidence="3" id="KW-1185">Reference proteome</keyword>
<feature type="region of interest" description="Disordered" evidence="1">
    <location>
        <begin position="1107"/>
        <end position="1160"/>
    </location>
</feature>
<feature type="compositionally biased region" description="Polar residues" evidence="1">
    <location>
        <begin position="158"/>
        <end position="168"/>
    </location>
</feature>
<evidence type="ECO:0000313" key="3">
    <source>
        <dbReference type="Proteomes" id="UP000092583"/>
    </source>
</evidence>
<feature type="region of interest" description="Disordered" evidence="1">
    <location>
        <begin position="1"/>
        <end position="38"/>
    </location>
</feature>
<dbReference type="OrthoDB" id="2564780at2759"/>
<sequence>MSAPRTVPPAPAHAPVPLPNPQNAPTEKKYSEGSMYEDLSPEDVEAWHRRYAEFKEWRKAIPNKALVELGAGTGSSMSLGKGVGVGSADWRWYEPSDNGTIPSTIVERAWETARARSNMGPQAEPPAPSPPKSGISKRSSKRNMNLQARVDTLHGTETPPSQSASRATTIRPPLSQKPVPSHNIANNQKTDKSLKTPAIDIQPPSSKIPTQVPLPSSKSAQSQAQRSISSQKPASSAKPTRPPPTPLLAQPSRKDKIINPSSEPKIMSRSSSTRGSLVPGEQIIPSPTPSTRYAEREAYIASALSLPLDMLAETEGPPRTDSSSQFTTGRLDSLLGKGKSASRTKGSQRSAGSSTTLPSIRSDNVVERKVSIQDLARSKTTSAVPTRTRVSERSLADHREHHYEGSDHLPVPGVPTNMSRTPSDGTIVRAANHPLPPSTSAQSRTSAKAPANLPATHASASRSAPPPTQPAASQATIIRASREPLPLSFPSAATHAETIKVPASVKTVIASSGPATKAPPTEATVSRAGTIRLPPTTGRTGTVRSSASTVKPAVELQEVPLSPRNVPLPPSALTAASTVVSKREPAPTHRQQMPLPRPALTPQPSFDGLTKATSLGRQHRDPSLGDLTAHFEPSMYPLPPSGATLFSSPEQVGHLVSPSLHHSRTFCADQDSQHPKPAEEHAVAFSTVEYILPESLKSTTQASTPTVQLTAKSRSVRSAPQTPGSRAAAIPLPPSTAALSARLTPKATPSAPAPGVASPAYLPPPPAPVTFPVKPAHAPATIGNSAAQADVSRRVSNRLSNPPIEPPHLTQTSTECRSPAHTHPHIHFSPGQVSQSLRSEDDHVSFEVPSGSRGRLRVTLKWFREGGRSDRGSPRTGRLSVVEEDAPPPVPPKTTSLMSRVMGKSSSSQRERPRSENLPPVSHRTSHIEDHRHPLPQDERPELLRSPPKRDDLKSSSSDDQYPPDQQAQQQHHPAGPAPYYNPYYSGATLPAYAAAMPQVYNMLSPPMAYPQPGLPAWGGPAGQYRPAQRGMMAQHPPPIDPASPARESVDPPSDMNPPPQPQIQPQPAQQPFQGYPPQMMGYPPQQGYWNGMTRPSIWQRMFRKPSHGQGQEEDNIGPDDSVTIRNWRKGVRPGGRAPTMLPNVTPQRGAPTFVPPRPTLADTAYPGTGMGMGMGIMGTPSGPGTTLYNARGGYSMVRSPRERGGGREGTPSVWEKLMYRRQTEEAIYRSPPRKNRRDLPDPAPSPSPLGPRKNVLSRSRSRTREVTKDRPRYEDDTTRGRRDKDNRYVIRQKEKDERRRQRSLRRDQRATAQQTQRQGLSREQFLYADERDRPGDLGMGLARGRSGTLVGEWVGKFGRGRTGQQFPNSESQVRHYQPRLWKDRLVFNNRRTPGQVERTQAQLQPQTQSNNRGQRTTLRRTLRTTERVNPATGTGGNALGLGGLGLGVGSSQRQVRSRGRVEGPGLGMRGMIGRLNLNRRDGAATNRGRTM</sequence>
<feature type="region of interest" description="Disordered" evidence="1">
    <location>
        <begin position="1396"/>
        <end position="1417"/>
    </location>
</feature>
<feature type="compositionally biased region" description="Polar residues" evidence="1">
    <location>
        <begin position="320"/>
        <end position="330"/>
    </location>
</feature>
<feature type="compositionally biased region" description="Low complexity" evidence="1">
    <location>
        <begin position="216"/>
        <end position="232"/>
    </location>
</feature>
<feature type="compositionally biased region" description="Polar residues" evidence="1">
    <location>
        <begin position="341"/>
        <end position="362"/>
    </location>
</feature>
<gene>
    <name evidence="2" type="ORF">L486_00783</name>
</gene>
<feature type="compositionally biased region" description="Low complexity" evidence="1">
    <location>
        <begin position="955"/>
        <end position="980"/>
    </location>
</feature>
<evidence type="ECO:0000313" key="2">
    <source>
        <dbReference type="EMBL" id="OCF61139.1"/>
    </source>
</evidence>
<organism evidence="2 3">
    <name type="scientific">Kwoniella mangroviensis CBS 10435</name>
    <dbReference type="NCBI Taxonomy" id="1331196"/>
    <lineage>
        <taxon>Eukaryota</taxon>
        <taxon>Fungi</taxon>
        <taxon>Dikarya</taxon>
        <taxon>Basidiomycota</taxon>
        <taxon>Agaricomycotina</taxon>
        <taxon>Tremellomycetes</taxon>
        <taxon>Tremellales</taxon>
        <taxon>Cryptococcaceae</taxon>
        <taxon>Kwoniella</taxon>
    </lineage>
</organism>
<feature type="region of interest" description="Disordered" evidence="1">
    <location>
        <begin position="1020"/>
        <end position="1072"/>
    </location>
</feature>
<feature type="compositionally biased region" description="Basic and acidic residues" evidence="1">
    <location>
        <begin position="1263"/>
        <end position="1310"/>
    </location>
</feature>
<feature type="compositionally biased region" description="Basic and acidic residues" evidence="1">
    <location>
        <begin position="926"/>
        <end position="954"/>
    </location>
</feature>
<accession>A0A1B9J022</accession>
<feature type="region of interest" description="Disordered" evidence="1">
    <location>
        <begin position="531"/>
        <end position="550"/>
    </location>
</feature>
<feature type="region of interest" description="Disordered" evidence="1">
    <location>
        <begin position="582"/>
        <end position="622"/>
    </location>
</feature>
<dbReference type="Proteomes" id="UP000092583">
    <property type="component" value="Unassembled WGS sequence"/>
</dbReference>
<evidence type="ECO:0000256" key="1">
    <source>
        <dbReference type="SAM" id="MobiDB-lite"/>
    </source>
</evidence>
<reference evidence="3" key="2">
    <citation type="submission" date="2013-12" db="EMBL/GenBank/DDBJ databases">
        <title>Evolution of pathogenesis and genome organization in the Tremellales.</title>
        <authorList>
            <person name="Cuomo C."/>
            <person name="Litvintseva A."/>
            <person name="Heitman J."/>
            <person name="Chen Y."/>
            <person name="Sun S."/>
            <person name="Springer D."/>
            <person name="Dromer F."/>
            <person name="Young S."/>
            <person name="Zeng Q."/>
            <person name="Chapman S."/>
            <person name="Gujja S."/>
            <person name="Saif S."/>
            <person name="Birren B."/>
        </authorList>
    </citation>
    <scope>NUCLEOTIDE SEQUENCE [LARGE SCALE GENOMIC DNA]</scope>
    <source>
        <strain evidence="3">CBS 10435</strain>
    </source>
</reference>
<feature type="region of interest" description="Disordered" evidence="1">
    <location>
        <begin position="1449"/>
        <end position="1473"/>
    </location>
</feature>
<name>A0A1B9J022_9TREE</name>
<feature type="compositionally biased region" description="Basic and acidic residues" evidence="1">
    <location>
        <begin position="389"/>
        <end position="407"/>
    </location>
</feature>
<feature type="compositionally biased region" description="Polar residues" evidence="1">
    <location>
        <begin position="537"/>
        <end position="549"/>
    </location>
</feature>
<feature type="region of interest" description="Disordered" evidence="1">
    <location>
        <begin position="784"/>
        <end position="851"/>
    </location>
</feature>
<feature type="region of interest" description="Disordered" evidence="1">
    <location>
        <begin position="696"/>
        <end position="732"/>
    </location>
</feature>
<feature type="region of interest" description="Disordered" evidence="1">
    <location>
        <begin position="92"/>
        <end position="295"/>
    </location>
</feature>
<feature type="compositionally biased region" description="Pro residues" evidence="1">
    <location>
        <begin position="1055"/>
        <end position="1065"/>
    </location>
</feature>
<dbReference type="EMBL" id="KI669459">
    <property type="protein sequence ID" value="OCF61139.1"/>
    <property type="molecule type" value="Genomic_DNA"/>
</dbReference>
<feature type="compositionally biased region" description="Pro residues" evidence="1">
    <location>
        <begin position="1"/>
        <end position="22"/>
    </location>
</feature>
<proteinExistence type="predicted"/>
<feature type="region of interest" description="Disordered" evidence="1">
    <location>
        <begin position="1197"/>
        <end position="1216"/>
    </location>
</feature>
<feature type="compositionally biased region" description="Polar residues" evidence="1">
    <location>
        <begin position="1396"/>
        <end position="1415"/>
    </location>
</feature>
<feature type="region of interest" description="Disordered" evidence="1">
    <location>
        <begin position="866"/>
        <end position="980"/>
    </location>
</feature>
<protein>
    <submittedName>
        <fullName evidence="2">Uncharacterized protein</fullName>
    </submittedName>
</protein>
<reference evidence="2 3" key="1">
    <citation type="submission" date="2013-07" db="EMBL/GenBank/DDBJ databases">
        <title>The Genome Sequence of Kwoniella mangroviensis CBS10435.</title>
        <authorList>
            <consortium name="The Broad Institute Genome Sequencing Platform"/>
            <person name="Cuomo C."/>
            <person name="Litvintseva A."/>
            <person name="Chen Y."/>
            <person name="Heitman J."/>
            <person name="Sun S."/>
            <person name="Springer D."/>
            <person name="Dromer F."/>
            <person name="Young S.K."/>
            <person name="Zeng Q."/>
            <person name="Gargeya S."/>
            <person name="Fitzgerald M."/>
            <person name="Abouelleil A."/>
            <person name="Alvarado L."/>
            <person name="Berlin A.M."/>
            <person name="Chapman S.B."/>
            <person name="Dewar J."/>
            <person name="Goldberg J."/>
            <person name="Griggs A."/>
            <person name="Gujja S."/>
            <person name="Hansen M."/>
            <person name="Howarth C."/>
            <person name="Imamovic A."/>
            <person name="Larimer J."/>
            <person name="McCowan C."/>
            <person name="Murphy C."/>
            <person name="Pearson M."/>
            <person name="Priest M."/>
            <person name="Roberts A."/>
            <person name="Saif S."/>
            <person name="Shea T."/>
            <person name="Sykes S."/>
            <person name="Wortman J."/>
            <person name="Nusbaum C."/>
            <person name="Birren B."/>
        </authorList>
    </citation>
    <scope>NUCLEOTIDE SEQUENCE [LARGE SCALE GENOMIC DNA]</scope>
    <source>
        <strain evidence="2 3">CBS 10435</strain>
    </source>
</reference>
<feature type="compositionally biased region" description="Low complexity" evidence="1">
    <location>
        <begin position="454"/>
        <end position="463"/>
    </location>
</feature>
<feature type="region of interest" description="Disordered" evidence="1">
    <location>
        <begin position="1226"/>
        <end position="1344"/>
    </location>
</feature>